<dbReference type="InterPro" id="IPR038966">
    <property type="entry name" value="TMA17"/>
</dbReference>
<dbReference type="GeneID" id="33559843"/>
<evidence type="ECO:0000313" key="2">
    <source>
        <dbReference type="EMBL" id="ORX38319.1"/>
    </source>
</evidence>
<dbReference type="InParanoid" id="A0A1Y1UK02"/>
<reference evidence="2 3" key="1">
    <citation type="submission" date="2017-03" db="EMBL/GenBank/DDBJ databases">
        <title>Widespread Adenine N6-methylation of Active Genes in Fungi.</title>
        <authorList>
            <consortium name="DOE Joint Genome Institute"/>
            <person name="Mondo S.J."/>
            <person name="Dannebaum R.O."/>
            <person name="Kuo R.C."/>
            <person name="Louie K.B."/>
            <person name="Bewick A.J."/>
            <person name="Labutti K."/>
            <person name="Haridas S."/>
            <person name="Kuo A."/>
            <person name="Salamov A."/>
            <person name="Ahrendt S.R."/>
            <person name="Lau R."/>
            <person name="Bowen B.P."/>
            <person name="Lipzen A."/>
            <person name="Sullivan W."/>
            <person name="Andreopoulos W.B."/>
            <person name="Clum A."/>
            <person name="Lindquist E."/>
            <person name="Daum C."/>
            <person name="Northen T.R."/>
            <person name="Ramamoorthy G."/>
            <person name="Schmitz R.J."/>
            <person name="Gryganskyi A."/>
            <person name="Culley D."/>
            <person name="Magnuson J."/>
            <person name="James T.Y."/>
            <person name="O'Malley M.A."/>
            <person name="Stajich J.E."/>
            <person name="Spatafora J.W."/>
            <person name="Visel A."/>
            <person name="Grigoriev I.V."/>
        </authorList>
    </citation>
    <scope>NUCLEOTIDE SEQUENCE [LARGE SCALE GENOMIC DNA]</scope>
    <source>
        <strain evidence="2 3">NRRL Y-17943</strain>
    </source>
</reference>
<name>A0A1Y1UK02_9TREE</name>
<dbReference type="EMBL" id="NBSH01000004">
    <property type="protein sequence ID" value="ORX38319.1"/>
    <property type="molecule type" value="Genomic_DNA"/>
</dbReference>
<dbReference type="AlphaFoldDB" id="A0A1Y1UK02"/>
<dbReference type="PANTHER" id="PTHR40422">
    <property type="entry name" value="TRANSLATION MACHINERY-ASSOCIATED PROTEIN 17"/>
    <property type="match status" value="1"/>
</dbReference>
<dbReference type="Proteomes" id="UP000193218">
    <property type="component" value="Unassembled WGS sequence"/>
</dbReference>
<gene>
    <name evidence="2" type="ORF">BD324DRAFT_649694</name>
</gene>
<organism evidence="2 3">
    <name type="scientific">Kockovaella imperatae</name>
    <dbReference type="NCBI Taxonomy" id="4999"/>
    <lineage>
        <taxon>Eukaryota</taxon>
        <taxon>Fungi</taxon>
        <taxon>Dikarya</taxon>
        <taxon>Basidiomycota</taxon>
        <taxon>Agaricomycotina</taxon>
        <taxon>Tremellomycetes</taxon>
        <taxon>Tremellales</taxon>
        <taxon>Cuniculitremaceae</taxon>
        <taxon>Kockovaella</taxon>
    </lineage>
</organism>
<comment type="caution">
    <text evidence="2">The sequence shown here is derived from an EMBL/GenBank/DDBJ whole genome shotgun (WGS) entry which is preliminary data.</text>
</comment>
<dbReference type="OrthoDB" id="548474at2759"/>
<sequence length="148" mass="16337">MTALMDFVPIHEHPFTLEEAILMEIDILAAEIARLQNSIKHLQSTQEEIQTFISEDPENDDDGELSKALRENEDVIASQTERITLIKVALLNKVGEGGIKHYGLELPTKSPPTAPAESAEARGNYHQEPSQTEAETTDNLEADGGLFL</sequence>
<dbReference type="GO" id="GO:0070682">
    <property type="term" value="P:proteasome regulatory particle assembly"/>
    <property type="evidence" value="ECO:0007669"/>
    <property type="project" value="InterPro"/>
</dbReference>
<protein>
    <submittedName>
        <fullName evidence="2">Uncharacterized protein</fullName>
    </submittedName>
</protein>
<evidence type="ECO:0000256" key="1">
    <source>
        <dbReference type="SAM" id="MobiDB-lite"/>
    </source>
</evidence>
<dbReference type="GO" id="GO:0030674">
    <property type="term" value="F:protein-macromolecule adaptor activity"/>
    <property type="evidence" value="ECO:0007669"/>
    <property type="project" value="TreeGrafter"/>
</dbReference>
<dbReference type="RefSeq" id="XP_021872241.1">
    <property type="nucleotide sequence ID" value="XM_022018034.1"/>
</dbReference>
<feature type="region of interest" description="Disordered" evidence="1">
    <location>
        <begin position="104"/>
        <end position="148"/>
    </location>
</feature>
<dbReference type="PANTHER" id="PTHR40422:SF1">
    <property type="entry name" value="TRANSLATION MACHINERY-ASSOCIATED PROTEIN 17"/>
    <property type="match status" value="1"/>
</dbReference>
<keyword evidence="3" id="KW-1185">Reference proteome</keyword>
<dbReference type="STRING" id="4999.A0A1Y1UK02"/>
<proteinExistence type="predicted"/>
<accession>A0A1Y1UK02</accession>
<evidence type="ECO:0000313" key="3">
    <source>
        <dbReference type="Proteomes" id="UP000193218"/>
    </source>
</evidence>